<protein>
    <submittedName>
        <fullName evidence="3">Recombinase family protein</fullName>
    </submittedName>
</protein>
<gene>
    <name evidence="3" type="ORF">J5Y10_24840</name>
</gene>
<evidence type="ECO:0000259" key="2">
    <source>
        <dbReference type="PROSITE" id="PS51737"/>
    </source>
</evidence>
<dbReference type="CDD" id="cd00338">
    <property type="entry name" value="Ser_Recombinase"/>
    <property type="match status" value="1"/>
</dbReference>
<feature type="domain" description="Recombinase" evidence="2">
    <location>
        <begin position="175"/>
        <end position="298"/>
    </location>
</feature>
<dbReference type="Proteomes" id="UP000677537">
    <property type="component" value="Unassembled WGS sequence"/>
</dbReference>
<dbReference type="InterPro" id="IPR006119">
    <property type="entry name" value="Resolv_N"/>
</dbReference>
<feature type="domain" description="Resolvase/invertase-type recombinase catalytic" evidence="1">
    <location>
        <begin position="1"/>
        <end position="144"/>
    </location>
</feature>
<dbReference type="GO" id="GO:0003677">
    <property type="term" value="F:DNA binding"/>
    <property type="evidence" value="ECO:0007669"/>
    <property type="project" value="InterPro"/>
</dbReference>
<dbReference type="PROSITE" id="PS51736">
    <property type="entry name" value="RECOMBINASES_3"/>
    <property type="match status" value="1"/>
</dbReference>
<dbReference type="InterPro" id="IPR011109">
    <property type="entry name" value="DNA_bind_recombinase_dom"/>
</dbReference>
<dbReference type="PROSITE" id="PS51737">
    <property type="entry name" value="RECOMBINASE_DNA_BIND"/>
    <property type="match status" value="1"/>
</dbReference>
<dbReference type="PANTHER" id="PTHR30461">
    <property type="entry name" value="DNA-INVERTASE FROM LAMBDOID PROPHAGE"/>
    <property type="match status" value="1"/>
</dbReference>
<accession>A0A940SAB9</accession>
<dbReference type="FunFam" id="3.40.50.1390:FF:000008">
    <property type="entry name" value="DNA recombinase"/>
    <property type="match status" value="1"/>
</dbReference>
<dbReference type="InterPro" id="IPR036162">
    <property type="entry name" value="Resolvase-like_N_sf"/>
</dbReference>
<reference evidence="3" key="1">
    <citation type="submission" date="2021-03" db="EMBL/GenBank/DDBJ databases">
        <authorList>
            <person name="So Y."/>
        </authorList>
    </citation>
    <scope>NUCLEOTIDE SEQUENCE</scope>
    <source>
        <strain evidence="3">SG15</strain>
    </source>
</reference>
<dbReference type="SUPFAM" id="SSF53041">
    <property type="entry name" value="Resolvase-like"/>
    <property type="match status" value="1"/>
</dbReference>
<dbReference type="SMART" id="SM00857">
    <property type="entry name" value="Resolvase"/>
    <property type="match status" value="1"/>
</dbReference>
<dbReference type="PANTHER" id="PTHR30461:SF23">
    <property type="entry name" value="DNA RECOMBINASE-RELATED"/>
    <property type="match status" value="1"/>
</dbReference>
<organism evidence="3 4">
    <name type="scientific">Roseomonas indoligenes</name>
    <dbReference type="NCBI Taxonomy" id="2820811"/>
    <lineage>
        <taxon>Bacteria</taxon>
        <taxon>Pseudomonadati</taxon>
        <taxon>Pseudomonadota</taxon>
        <taxon>Alphaproteobacteria</taxon>
        <taxon>Acetobacterales</taxon>
        <taxon>Roseomonadaceae</taxon>
        <taxon>Roseomonas</taxon>
    </lineage>
</organism>
<proteinExistence type="predicted"/>
<dbReference type="Gene3D" id="3.90.1750.20">
    <property type="entry name" value="Putative Large Serine Recombinase, Chain B, Domain 2"/>
    <property type="match status" value="1"/>
</dbReference>
<dbReference type="Gene3D" id="3.40.50.1390">
    <property type="entry name" value="Resolvase, N-terminal catalytic domain"/>
    <property type="match status" value="1"/>
</dbReference>
<dbReference type="InterPro" id="IPR050639">
    <property type="entry name" value="SSR_resolvase"/>
</dbReference>
<comment type="caution">
    <text evidence="3">The sequence shown here is derived from an EMBL/GenBank/DDBJ whole genome shotgun (WGS) entry which is preliminary data.</text>
</comment>
<dbReference type="AlphaFoldDB" id="A0A940SAB9"/>
<evidence type="ECO:0000259" key="1">
    <source>
        <dbReference type="PROSITE" id="PS51736"/>
    </source>
</evidence>
<dbReference type="InterPro" id="IPR038109">
    <property type="entry name" value="DNA_bind_recomb_sf"/>
</dbReference>
<dbReference type="Pfam" id="PF00239">
    <property type="entry name" value="Resolvase"/>
    <property type="match status" value="1"/>
</dbReference>
<evidence type="ECO:0000313" key="3">
    <source>
        <dbReference type="EMBL" id="MBP0496032.1"/>
    </source>
</evidence>
<dbReference type="Pfam" id="PF07508">
    <property type="entry name" value="Recombinase"/>
    <property type="match status" value="1"/>
</dbReference>
<name>A0A940SAB9_9PROT</name>
<sequence length="497" mass="55473">MSTDHQRYSTENQSDAIRHYAAARGIEIVRTYADHGRSGLSISGRTGLQALLDDVREGRADFSLILVYDVSRWGRFQNADESAYYEYLCKRAGITIEYCTDGFENDGSPIATIVKGVKRAMAGEYSRQLSAKVFAGQCRLIELGYRQGGPPGFGLRRQLIDGTGTPKTQLSRGEQKSIQTDRVVLVPGPPDEVQTVGWMFRSFVEEGRNEREIADLLNRSGRLTDLGRPWTRGAVHAVLTNERYVGHNVWNRTSCKLGGVRVRNEAAMWVRRDDIFPPIVDRLLFEAANIIIRERSRSLTDEEMLESLRDLLSRRGFLSGLVIDEADGLPSSSAYASRFGSLLRAYQLVGFTPDRDYRYVEVNRALRAMYPGLVGTIIAGIERAGGAVVRDPATDLLILNDEFTASLVLARCQETSAGAYRWHIRMEAALRPDITIAARLDEGNEAIRDYYLLPRAETGLARLRLAEANGFSLDVFRFDSLDPLFDLAGRAALSEVT</sequence>
<dbReference type="EMBL" id="JAGIZA010000025">
    <property type="protein sequence ID" value="MBP0496032.1"/>
    <property type="molecule type" value="Genomic_DNA"/>
</dbReference>
<dbReference type="GO" id="GO:0000150">
    <property type="term" value="F:DNA strand exchange activity"/>
    <property type="evidence" value="ECO:0007669"/>
    <property type="project" value="InterPro"/>
</dbReference>
<keyword evidence="4" id="KW-1185">Reference proteome</keyword>
<evidence type="ECO:0000313" key="4">
    <source>
        <dbReference type="Proteomes" id="UP000677537"/>
    </source>
</evidence>